<evidence type="ECO:0000256" key="10">
    <source>
        <dbReference type="ARBA" id="ARBA00022842"/>
    </source>
</evidence>
<dbReference type="InterPro" id="IPR005147">
    <property type="entry name" value="tRNA_synthase_B5-dom"/>
</dbReference>
<dbReference type="Gene3D" id="3.30.70.380">
    <property type="entry name" value="Ferrodoxin-fold anticodon-binding domain"/>
    <property type="match status" value="1"/>
</dbReference>
<organism evidence="20 21">
    <name type="scientific">Mariprofundus aestuarium</name>
    <dbReference type="NCBI Taxonomy" id="1921086"/>
    <lineage>
        <taxon>Bacteria</taxon>
        <taxon>Pseudomonadati</taxon>
        <taxon>Pseudomonadota</taxon>
        <taxon>Candidatius Mariprofundia</taxon>
        <taxon>Mariprofundales</taxon>
        <taxon>Mariprofundaceae</taxon>
        <taxon>Mariprofundus</taxon>
    </lineage>
</organism>
<dbReference type="SMART" id="SM00896">
    <property type="entry name" value="FDX-ACB"/>
    <property type="match status" value="1"/>
</dbReference>
<feature type="binding site" evidence="15">
    <location>
        <position position="462"/>
    </location>
    <ligand>
        <name>Mg(2+)</name>
        <dbReference type="ChEBI" id="CHEBI:18420"/>
        <note>shared with alpha subunit</note>
    </ligand>
</feature>
<dbReference type="InterPro" id="IPR041616">
    <property type="entry name" value="PheRS_beta_core"/>
</dbReference>
<evidence type="ECO:0000256" key="8">
    <source>
        <dbReference type="ARBA" id="ARBA00022741"/>
    </source>
</evidence>
<dbReference type="InterPro" id="IPR005146">
    <property type="entry name" value="B3/B4_tRNA-bd"/>
</dbReference>
<comment type="subunit">
    <text evidence="3 15">Tetramer of two alpha and two beta subunits.</text>
</comment>
<dbReference type="SUPFAM" id="SSF54991">
    <property type="entry name" value="Anticodon-binding domain of PheRS"/>
    <property type="match status" value="1"/>
</dbReference>
<dbReference type="FunFam" id="2.40.50.140:FF:000045">
    <property type="entry name" value="Phenylalanine--tRNA ligase beta subunit"/>
    <property type="match status" value="1"/>
</dbReference>
<dbReference type="Pfam" id="PF03483">
    <property type="entry name" value="B3_4"/>
    <property type="match status" value="1"/>
</dbReference>
<dbReference type="InterPro" id="IPR020825">
    <property type="entry name" value="Phe-tRNA_synthase-like_B3/B4"/>
</dbReference>
<evidence type="ECO:0000256" key="12">
    <source>
        <dbReference type="ARBA" id="ARBA00022917"/>
    </source>
</evidence>
<feature type="domain" description="B5" evidence="19">
    <location>
        <begin position="401"/>
        <end position="475"/>
    </location>
</feature>
<evidence type="ECO:0000259" key="18">
    <source>
        <dbReference type="PROSITE" id="PS51447"/>
    </source>
</evidence>
<dbReference type="EMBL" id="CP018799">
    <property type="protein sequence ID" value="ATX79035.1"/>
    <property type="molecule type" value="Genomic_DNA"/>
</dbReference>
<evidence type="ECO:0000256" key="2">
    <source>
        <dbReference type="ARBA" id="ARBA00008653"/>
    </source>
</evidence>
<dbReference type="AlphaFoldDB" id="A0A2K8KW00"/>
<dbReference type="NCBIfam" id="TIGR00472">
    <property type="entry name" value="pheT_bact"/>
    <property type="match status" value="1"/>
</dbReference>
<feature type="binding site" evidence="15">
    <location>
        <position position="453"/>
    </location>
    <ligand>
        <name>Mg(2+)</name>
        <dbReference type="ChEBI" id="CHEBI:18420"/>
        <note>shared with alpha subunit</note>
    </ligand>
</feature>
<comment type="subcellular location">
    <subcellularLocation>
        <location evidence="1 15">Cytoplasm</location>
    </subcellularLocation>
</comment>
<dbReference type="SUPFAM" id="SSF46955">
    <property type="entry name" value="Putative DNA-binding domain"/>
    <property type="match status" value="1"/>
</dbReference>
<dbReference type="PROSITE" id="PS51483">
    <property type="entry name" value="B5"/>
    <property type="match status" value="1"/>
</dbReference>
<dbReference type="Gene3D" id="3.50.40.10">
    <property type="entry name" value="Phenylalanyl-trna Synthetase, Chain B, domain 3"/>
    <property type="match status" value="1"/>
</dbReference>
<evidence type="ECO:0000256" key="16">
    <source>
        <dbReference type="PROSITE-ProRule" id="PRU00209"/>
    </source>
</evidence>
<dbReference type="GO" id="GO:0004826">
    <property type="term" value="F:phenylalanine-tRNA ligase activity"/>
    <property type="evidence" value="ECO:0007669"/>
    <property type="project" value="UniProtKB-UniRule"/>
</dbReference>
<keyword evidence="10 15" id="KW-0460">Magnesium</keyword>
<keyword evidence="21" id="KW-1185">Reference proteome</keyword>
<evidence type="ECO:0000256" key="11">
    <source>
        <dbReference type="ARBA" id="ARBA00022884"/>
    </source>
</evidence>
<dbReference type="Pfam" id="PF01588">
    <property type="entry name" value="tRNA_bind"/>
    <property type="match status" value="1"/>
</dbReference>
<dbReference type="InterPro" id="IPR045060">
    <property type="entry name" value="Phe-tRNA-ligase_IIc_bsu"/>
</dbReference>
<evidence type="ECO:0000256" key="6">
    <source>
        <dbReference type="ARBA" id="ARBA00022598"/>
    </source>
</evidence>
<dbReference type="Pfam" id="PF17759">
    <property type="entry name" value="tRNA_synthFbeta"/>
    <property type="match status" value="1"/>
</dbReference>
<keyword evidence="6 15" id="KW-0436">Ligase</keyword>
<dbReference type="PANTHER" id="PTHR10947:SF0">
    <property type="entry name" value="PHENYLALANINE--TRNA LIGASE BETA SUBUNIT"/>
    <property type="match status" value="1"/>
</dbReference>
<sequence>MKIPFSWLKEHVALTKSAAEIADDLVRLGHEVEGVEEPRAAVKGVLVGHILSKEAHPDADKLSLLKVDVAGDAPLDIVCGAANMDAGDKVPVATIGTTLPNGLTIKKGAIRGQTSFGMCCSEVELGLADESAGLLILPKDAPVGAQVGEYLGLEEAVFDLSITPNRGDCMNARGIARDLAADYGLKLADIPGFTPQLDASVSVPSISVENEVDCPLYLGRRIEGIKLKESPAWMQAGLIMAGMRPINGIVDVLNYVMLYFGQPMHAFDADKLSGQISVRSADKGEAFAALDGRSLKLHDGDLVVADATGVVALAGVMGSEPTGVTESTINIMLESAFFRPARVSETRRSNAMVSEASMRFERGVDPQMVVSAMQQATRIIVELFGGKASDLSVAGSADSINSAKQVHCSVSRLESRLGVDIPESVDEVLRRMGFNIVRNSDRLEVLVPQFRHDVSIPEDMSEEYARVIGFDAIPEILPALATTAPVKKDRSIHEAVAGGFLQVVTYAFISAEEQRLFVADDGADIELENPISDAMSVMRRSGWPGLLNTAKYNLNRQQSGVALAEQGRIYMRTPKGNSEYNVLTWLMTGEVESDQWFGSARIANFFDLKGAVESWLAGRGLTGRFIADDSIQGLQAGQSAKILIGRNEAGRIGKVDGDIAGQFDIDAPVFVAEINLDLLHDGKQAKFMPLPEFPGVERDLVFLMDRKAFVRNSGSDAILQQVRKSGGKLLIDTRIFDLYEGKGVPEGMISVGVRFALQDPTRTLTQQDSDAASKAIIEGMEQKFGATLRG</sequence>
<evidence type="ECO:0000313" key="20">
    <source>
        <dbReference type="EMBL" id="ATX79035.1"/>
    </source>
</evidence>
<dbReference type="Pfam" id="PF03484">
    <property type="entry name" value="B5"/>
    <property type="match status" value="1"/>
</dbReference>
<evidence type="ECO:0000256" key="3">
    <source>
        <dbReference type="ARBA" id="ARBA00011209"/>
    </source>
</evidence>
<feature type="binding site" evidence="15">
    <location>
        <position position="459"/>
    </location>
    <ligand>
        <name>Mg(2+)</name>
        <dbReference type="ChEBI" id="CHEBI:18420"/>
        <note>shared with alpha subunit</note>
    </ligand>
</feature>
<keyword evidence="12 15" id="KW-0648">Protein biosynthesis</keyword>
<dbReference type="InterPro" id="IPR005121">
    <property type="entry name" value="Fdx_antiC-bd"/>
</dbReference>
<dbReference type="KEGG" id="maes:Ga0123461_0601"/>
<dbReference type="Gene3D" id="2.40.50.140">
    <property type="entry name" value="Nucleic acid-binding proteins"/>
    <property type="match status" value="1"/>
</dbReference>
<dbReference type="SUPFAM" id="SSF56037">
    <property type="entry name" value="PheT/TilS domain"/>
    <property type="match status" value="1"/>
</dbReference>
<dbReference type="RefSeq" id="WP_100276977.1">
    <property type="nucleotide sequence ID" value="NZ_CP018799.1"/>
</dbReference>
<keyword evidence="7 15" id="KW-0479">Metal-binding</keyword>
<evidence type="ECO:0000256" key="5">
    <source>
        <dbReference type="ARBA" id="ARBA00022555"/>
    </source>
</evidence>
<dbReference type="OrthoDB" id="5287145at2"/>
<dbReference type="GO" id="GO:0009328">
    <property type="term" value="C:phenylalanine-tRNA ligase complex"/>
    <property type="evidence" value="ECO:0007669"/>
    <property type="project" value="TreeGrafter"/>
</dbReference>
<dbReference type="GO" id="GO:0000287">
    <property type="term" value="F:magnesium ion binding"/>
    <property type="evidence" value="ECO:0007669"/>
    <property type="project" value="UniProtKB-UniRule"/>
</dbReference>
<keyword evidence="11 16" id="KW-0694">RNA-binding</keyword>
<dbReference type="GO" id="GO:0000049">
    <property type="term" value="F:tRNA binding"/>
    <property type="evidence" value="ECO:0007669"/>
    <property type="project" value="UniProtKB-UniRule"/>
</dbReference>
<comment type="similarity">
    <text evidence="2 15">Belongs to the phenylalanyl-tRNA synthetase beta subunit family. Type 1 subfamily.</text>
</comment>
<dbReference type="PROSITE" id="PS51447">
    <property type="entry name" value="FDX_ACB"/>
    <property type="match status" value="1"/>
</dbReference>
<dbReference type="InterPro" id="IPR002547">
    <property type="entry name" value="tRNA-bd_dom"/>
</dbReference>
<feature type="domain" description="FDX-ACB" evidence="18">
    <location>
        <begin position="691"/>
        <end position="789"/>
    </location>
</feature>
<feature type="binding site" evidence="15">
    <location>
        <position position="463"/>
    </location>
    <ligand>
        <name>Mg(2+)</name>
        <dbReference type="ChEBI" id="CHEBI:18420"/>
        <note>shared with alpha subunit</note>
    </ligand>
</feature>
<dbReference type="SUPFAM" id="SSF50249">
    <property type="entry name" value="Nucleic acid-binding proteins"/>
    <property type="match status" value="1"/>
</dbReference>
<gene>
    <name evidence="15" type="primary">pheT</name>
    <name evidence="20" type="ORF">Ga0123461_0601</name>
</gene>
<dbReference type="Gene3D" id="3.30.56.10">
    <property type="match status" value="2"/>
</dbReference>
<evidence type="ECO:0000256" key="4">
    <source>
        <dbReference type="ARBA" id="ARBA00022490"/>
    </source>
</evidence>
<proteinExistence type="inferred from homology"/>
<dbReference type="InterPro" id="IPR009061">
    <property type="entry name" value="DNA-bd_dom_put_sf"/>
</dbReference>
<protein>
    <recommendedName>
        <fullName evidence="15">Phenylalanine--tRNA ligase beta subunit</fullName>
        <ecNumber evidence="15">6.1.1.20</ecNumber>
    </recommendedName>
    <alternativeName>
        <fullName evidence="15">Phenylalanyl-tRNA synthetase beta subunit</fullName>
        <shortName evidence="15">PheRS</shortName>
    </alternativeName>
</protein>
<dbReference type="Pfam" id="PF03147">
    <property type="entry name" value="FDX-ACB"/>
    <property type="match status" value="1"/>
</dbReference>
<dbReference type="HAMAP" id="MF_00283">
    <property type="entry name" value="Phe_tRNA_synth_beta1"/>
    <property type="match status" value="1"/>
</dbReference>
<dbReference type="SMART" id="SM00873">
    <property type="entry name" value="B3_4"/>
    <property type="match status" value="1"/>
</dbReference>
<dbReference type="PANTHER" id="PTHR10947">
    <property type="entry name" value="PHENYLALANYL-TRNA SYNTHETASE BETA CHAIN AND LEUCINE-RICH REPEAT-CONTAINING PROTEIN 47"/>
    <property type="match status" value="1"/>
</dbReference>
<keyword evidence="9 15" id="KW-0067">ATP-binding</keyword>
<dbReference type="PROSITE" id="PS50886">
    <property type="entry name" value="TRBD"/>
    <property type="match status" value="1"/>
</dbReference>
<dbReference type="EC" id="6.1.1.20" evidence="15"/>
<dbReference type="CDD" id="cd02796">
    <property type="entry name" value="tRNA_bind_bactPheRS"/>
    <property type="match status" value="1"/>
</dbReference>
<dbReference type="NCBIfam" id="NF045760">
    <property type="entry name" value="YtpR"/>
    <property type="match status" value="1"/>
</dbReference>
<evidence type="ECO:0000256" key="7">
    <source>
        <dbReference type="ARBA" id="ARBA00022723"/>
    </source>
</evidence>
<dbReference type="CDD" id="cd00769">
    <property type="entry name" value="PheRS_beta_core"/>
    <property type="match status" value="1"/>
</dbReference>
<evidence type="ECO:0000259" key="17">
    <source>
        <dbReference type="PROSITE" id="PS50886"/>
    </source>
</evidence>
<reference evidence="20 21" key="1">
    <citation type="submission" date="2016-12" db="EMBL/GenBank/DDBJ databases">
        <title>Isolation and genomic insights into novel planktonic Zetaproteobacteria from stratified waters of the Chesapeake Bay.</title>
        <authorList>
            <person name="McAllister S.M."/>
            <person name="Kato S."/>
            <person name="Chan C.S."/>
            <person name="Chiu B.K."/>
            <person name="Field E.K."/>
        </authorList>
    </citation>
    <scope>NUCLEOTIDE SEQUENCE [LARGE SCALE GENOMIC DNA]</scope>
    <source>
        <strain evidence="20 21">CP-5</strain>
    </source>
</reference>
<dbReference type="InterPro" id="IPR012340">
    <property type="entry name" value="NA-bd_OB-fold"/>
</dbReference>
<comment type="cofactor">
    <cofactor evidence="15">
        <name>Mg(2+)</name>
        <dbReference type="ChEBI" id="CHEBI:18420"/>
    </cofactor>
    <text evidence="15">Binds 2 magnesium ions per tetramer.</text>
</comment>
<evidence type="ECO:0000259" key="19">
    <source>
        <dbReference type="PROSITE" id="PS51483"/>
    </source>
</evidence>
<accession>A0A2K8KW00</accession>
<evidence type="ECO:0000256" key="13">
    <source>
        <dbReference type="ARBA" id="ARBA00023146"/>
    </source>
</evidence>
<dbReference type="SUPFAM" id="SSF55681">
    <property type="entry name" value="Class II aaRS and biotin synthetases"/>
    <property type="match status" value="1"/>
</dbReference>
<keyword evidence="13 15" id="KW-0030">Aminoacyl-tRNA synthetase</keyword>
<name>A0A2K8KW00_MARES</name>
<evidence type="ECO:0000256" key="15">
    <source>
        <dbReference type="HAMAP-Rule" id="MF_00283"/>
    </source>
</evidence>
<dbReference type="InterPro" id="IPR033714">
    <property type="entry name" value="tRNA_bind_bactPheRS"/>
</dbReference>
<evidence type="ECO:0000256" key="1">
    <source>
        <dbReference type="ARBA" id="ARBA00004496"/>
    </source>
</evidence>
<dbReference type="SMART" id="SM00874">
    <property type="entry name" value="B5"/>
    <property type="match status" value="1"/>
</dbReference>
<dbReference type="InterPro" id="IPR004532">
    <property type="entry name" value="Phe-tRNA-ligase_IIc_bsu_bact"/>
</dbReference>
<keyword evidence="5 16" id="KW-0820">tRNA-binding</keyword>
<evidence type="ECO:0000313" key="21">
    <source>
        <dbReference type="Proteomes" id="UP000231701"/>
    </source>
</evidence>
<keyword evidence="8 15" id="KW-0547">Nucleotide-binding</keyword>
<dbReference type="GO" id="GO:0006432">
    <property type="term" value="P:phenylalanyl-tRNA aminoacylation"/>
    <property type="evidence" value="ECO:0007669"/>
    <property type="project" value="UniProtKB-UniRule"/>
</dbReference>
<comment type="catalytic activity">
    <reaction evidence="14 15">
        <text>tRNA(Phe) + L-phenylalanine + ATP = L-phenylalanyl-tRNA(Phe) + AMP + diphosphate + H(+)</text>
        <dbReference type="Rhea" id="RHEA:19413"/>
        <dbReference type="Rhea" id="RHEA-COMP:9668"/>
        <dbReference type="Rhea" id="RHEA-COMP:9699"/>
        <dbReference type="ChEBI" id="CHEBI:15378"/>
        <dbReference type="ChEBI" id="CHEBI:30616"/>
        <dbReference type="ChEBI" id="CHEBI:33019"/>
        <dbReference type="ChEBI" id="CHEBI:58095"/>
        <dbReference type="ChEBI" id="CHEBI:78442"/>
        <dbReference type="ChEBI" id="CHEBI:78531"/>
        <dbReference type="ChEBI" id="CHEBI:456215"/>
        <dbReference type="EC" id="6.1.1.20"/>
    </reaction>
</comment>
<feature type="domain" description="TRNA-binding" evidence="17">
    <location>
        <begin position="39"/>
        <end position="148"/>
    </location>
</feature>
<evidence type="ECO:0000256" key="14">
    <source>
        <dbReference type="ARBA" id="ARBA00049255"/>
    </source>
</evidence>
<dbReference type="GO" id="GO:0005524">
    <property type="term" value="F:ATP binding"/>
    <property type="evidence" value="ECO:0007669"/>
    <property type="project" value="UniProtKB-UniRule"/>
</dbReference>
<keyword evidence="4 15" id="KW-0963">Cytoplasm</keyword>
<dbReference type="Proteomes" id="UP000231701">
    <property type="component" value="Chromosome"/>
</dbReference>
<evidence type="ECO:0000256" key="9">
    <source>
        <dbReference type="ARBA" id="ARBA00022840"/>
    </source>
</evidence>
<dbReference type="InterPro" id="IPR036690">
    <property type="entry name" value="Fdx_antiC-bd_sf"/>
</dbReference>
<dbReference type="InterPro" id="IPR045864">
    <property type="entry name" value="aa-tRNA-synth_II/BPL/LPL"/>
</dbReference>
<dbReference type="Gene3D" id="3.30.930.10">
    <property type="entry name" value="Bira Bifunctional Protein, Domain 2"/>
    <property type="match status" value="1"/>
</dbReference>